<accession>A0A2M6Z3K0</accession>
<proteinExistence type="inferred from homology"/>
<dbReference type="GO" id="GO:0003677">
    <property type="term" value="F:DNA binding"/>
    <property type="evidence" value="ECO:0007669"/>
    <property type="project" value="InterPro"/>
</dbReference>
<dbReference type="PRINTS" id="PR01657">
    <property type="entry name" value="MCMFAMILY"/>
</dbReference>
<dbReference type="NCBIfam" id="TIGR00368">
    <property type="entry name" value="YifB family Mg chelatase-like AAA ATPase"/>
    <property type="match status" value="1"/>
</dbReference>
<dbReference type="SUPFAM" id="SSF54211">
    <property type="entry name" value="Ribosomal protein S5 domain 2-like"/>
    <property type="match status" value="1"/>
</dbReference>
<evidence type="ECO:0000256" key="3">
    <source>
        <dbReference type="ARBA" id="ARBA00022840"/>
    </source>
</evidence>
<dbReference type="Pfam" id="PF13541">
    <property type="entry name" value="ChlI"/>
    <property type="match status" value="1"/>
</dbReference>
<dbReference type="PANTHER" id="PTHR32039">
    <property type="entry name" value="MAGNESIUM-CHELATASE SUBUNIT CHLI"/>
    <property type="match status" value="1"/>
</dbReference>
<evidence type="ECO:0000313" key="7">
    <source>
        <dbReference type="Proteomes" id="UP000228777"/>
    </source>
</evidence>
<feature type="coiled-coil region" evidence="4">
    <location>
        <begin position="178"/>
        <end position="205"/>
    </location>
</feature>
<name>A0A2M6Z3K0_9BACT</name>
<sequence length="517" mass="57644">MLSKIYSATILGLSPQLIEIETAVNKGLRSFNIVGLADKSIEESKERIGMAIKSINLSPPHRQSQKVVVNLVPADLKKEGTFFDLAIALGYLLSSGQTKFNPEGKIIIGELTLDGTLKPIKGALSFAFLAKELGFKEIILPKENAAEAALVNSENREDLLPQEVKVIGVSNLKEAIAYLEGRREMESFKLNLENLLNEKQNFEIDFSWIKGQNYAKRALEISAAGGHNLLMQGPPGTGKTLLAKSMISILPKLSFEESLELTKIYSGVGLFQNKLLITRPFRNPHHSSSETAILGGGNPLKIGEITLAHRGVLFLDEFPEFHRDVLESLRQPMEEGKITISRSKYSFTFPSQFSLIASANPCPCGFLNDPERECVCTNSQIGSYRRKLSGPIIDRIDIFIDVPSLKYKELISPDNENQTDEIRKRVEKARKIQRERFKNEGILTNSEMKVPQIKKYCSIPPAAKGILEKYVNSSKLSARGYHRVLKVATTIADLEGKQNISLENISEALIYRLREKD</sequence>
<dbReference type="SMART" id="SM00382">
    <property type="entry name" value="AAA"/>
    <property type="match status" value="1"/>
</dbReference>
<dbReference type="InterPro" id="IPR020568">
    <property type="entry name" value="Ribosomal_Su5_D2-typ_SF"/>
</dbReference>
<dbReference type="Proteomes" id="UP000228777">
    <property type="component" value="Unassembled WGS sequence"/>
</dbReference>
<feature type="domain" description="MCM C-terminal AAA(+) ATPase" evidence="5">
    <location>
        <begin position="300"/>
        <end position="361"/>
    </location>
</feature>
<dbReference type="InterPro" id="IPR025158">
    <property type="entry name" value="Mg_chelat-rel_C"/>
</dbReference>
<dbReference type="PANTHER" id="PTHR32039:SF7">
    <property type="entry name" value="COMPETENCE PROTEIN COMM"/>
    <property type="match status" value="1"/>
</dbReference>
<dbReference type="AlphaFoldDB" id="A0A2M6Z3K0"/>
<evidence type="ECO:0000313" key="6">
    <source>
        <dbReference type="EMBL" id="PIU46988.1"/>
    </source>
</evidence>
<dbReference type="Pfam" id="PF13335">
    <property type="entry name" value="Mg_chelatase_C"/>
    <property type="match status" value="1"/>
</dbReference>
<dbReference type="PROSITE" id="PS50051">
    <property type="entry name" value="MCM_2"/>
    <property type="match status" value="1"/>
</dbReference>
<protein>
    <submittedName>
        <fullName evidence="6">Magnesium chelatase</fullName>
    </submittedName>
</protein>
<keyword evidence="3" id="KW-0067">ATP-binding</keyword>
<dbReference type="EMBL" id="PEWP01000019">
    <property type="protein sequence ID" value="PIU46988.1"/>
    <property type="molecule type" value="Genomic_DNA"/>
</dbReference>
<organism evidence="6 7">
    <name type="scientific">bacterium (Candidatus Gribaldobacteria) CG07_land_8_20_14_0_80_33_18</name>
    <dbReference type="NCBI Taxonomy" id="2014272"/>
    <lineage>
        <taxon>Bacteria</taxon>
        <taxon>Candidatus Gribaldobacteria</taxon>
    </lineage>
</organism>
<gene>
    <name evidence="6" type="ORF">COS93_01095</name>
</gene>
<reference evidence="7" key="1">
    <citation type="submission" date="2017-09" db="EMBL/GenBank/DDBJ databases">
        <title>Depth-based differentiation of microbial function through sediment-hosted aquifers and enrichment of novel symbionts in the deep terrestrial subsurface.</title>
        <authorList>
            <person name="Probst A.J."/>
            <person name="Ladd B."/>
            <person name="Jarett J.K."/>
            <person name="Geller-Mcgrath D.E."/>
            <person name="Sieber C.M.K."/>
            <person name="Emerson J.B."/>
            <person name="Anantharaman K."/>
            <person name="Thomas B.C."/>
            <person name="Malmstrom R."/>
            <person name="Stieglmeier M."/>
            <person name="Klingl A."/>
            <person name="Woyke T."/>
            <person name="Ryan C.M."/>
            <person name="Banfield J.F."/>
        </authorList>
    </citation>
    <scope>NUCLEOTIDE SEQUENCE [LARGE SCALE GENOMIC DNA]</scope>
</reference>
<evidence type="ECO:0000256" key="4">
    <source>
        <dbReference type="SAM" id="Coils"/>
    </source>
</evidence>
<dbReference type="InterPro" id="IPR027417">
    <property type="entry name" value="P-loop_NTPase"/>
</dbReference>
<dbReference type="InterPro" id="IPR001208">
    <property type="entry name" value="MCM_dom"/>
</dbReference>
<dbReference type="Pfam" id="PF01078">
    <property type="entry name" value="Mg_chelatase"/>
    <property type="match status" value="1"/>
</dbReference>
<comment type="similarity">
    <text evidence="1">Belongs to the Mg-chelatase subunits D/I family. ComM subfamily.</text>
</comment>
<dbReference type="SUPFAM" id="SSF52540">
    <property type="entry name" value="P-loop containing nucleoside triphosphate hydrolases"/>
    <property type="match status" value="1"/>
</dbReference>
<comment type="caution">
    <text evidence="6">The sequence shown here is derived from an EMBL/GenBank/DDBJ whole genome shotgun (WGS) entry which is preliminary data.</text>
</comment>
<keyword evidence="4" id="KW-0175">Coiled coil</keyword>
<evidence type="ECO:0000256" key="2">
    <source>
        <dbReference type="ARBA" id="ARBA00022741"/>
    </source>
</evidence>
<dbReference type="GO" id="GO:0005524">
    <property type="term" value="F:ATP binding"/>
    <property type="evidence" value="ECO:0007669"/>
    <property type="project" value="UniProtKB-KW"/>
</dbReference>
<evidence type="ECO:0000259" key="5">
    <source>
        <dbReference type="PROSITE" id="PS50051"/>
    </source>
</evidence>
<dbReference type="Gene3D" id="3.40.50.300">
    <property type="entry name" value="P-loop containing nucleotide triphosphate hydrolases"/>
    <property type="match status" value="1"/>
</dbReference>
<keyword evidence="2" id="KW-0547">Nucleotide-binding</keyword>
<dbReference type="InterPro" id="IPR004482">
    <property type="entry name" value="Mg_chelat-rel"/>
</dbReference>
<dbReference type="InterPro" id="IPR003593">
    <property type="entry name" value="AAA+_ATPase"/>
</dbReference>
<dbReference type="InterPro" id="IPR045006">
    <property type="entry name" value="CHLI-like"/>
</dbReference>
<dbReference type="Gene3D" id="3.30.230.10">
    <property type="match status" value="1"/>
</dbReference>
<dbReference type="InterPro" id="IPR000523">
    <property type="entry name" value="Mg_chelatse_chII-like_cat_dom"/>
</dbReference>
<dbReference type="InterPro" id="IPR014721">
    <property type="entry name" value="Ribsml_uS5_D2-typ_fold_subgr"/>
</dbReference>
<evidence type="ECO:0000256" key="1">
    <source>
        <dbReference type="ARBA" id="ARBA00006354"/>
    </source>
</evidence>